<keyword evidence="5 6" id="KW-0472">Membrane</keyword>
<evidence type="ECO:0000256" key="2">
    <source>
        <dbReference type="ARBA" id="ARBA00022475"/>
    </source>
</evidence>
<feature type="transmembrane region" description="Helical" evidence="6">
    <location>
        <begin position="790"/>
        <end position="812"/>
    </location>
</feature>
<evidence type="ECO:0000256" key="5">
    <source>
        <dbReference type="ARBA" id="ARBA00023136"/>
    </source>
</evidence>
<evidence type="ECO:0000256" key="4">
    <source>
        <dbReference type="ARBA" id="ARBA00022989"/>
    </source>
</evidence>
<organism evidence="8 9">
    <name type="scientific">Methylomonas subterranea</name>
    <dbReference type="NCBI Taxonomy" id="2952225"/>
    <lineage>
        <taxon>Bacteria</taxon>
        <taxon>Pseudomonadati</taxon>
        <taxon>Pseudomonadota</taxon>
        <taxon>Gammaproteobacteria</taxon>
        <taxon>Methylococcales</taxon>
        <taxon>Methylococcaceae</taxon>
        <taxon>Methylomonas</taxon>
    </lineage>
</organism>
<protein>
    <submittedName>
        <fullName evidence="8">ABC transporter permease</fullName>
    </submittedName>
</protein>
<sequence length="827" mass="90862">MKRFNLALRLLRRDGRSGELTLLVLALLIAVAGTSTISLFADRLQRTLSVQVAEFLAGDLVLAGSQAIDDSWRARAADLGLTQSQTTEFSSVLLENGQMLLAAIKAVGQSYPLRGILKTLEVEEGEEVTVRQGPEPGTAWVEKRILSALQLGLGDLLTVGEKPLRVTRILTYEPDKRGDFYSFSPRVVIHQADLQATGVIQPGSHVHYFYQFIGAEPQLKAFKQWLKPQLNPSQRILDIHEDRPELGSALQRAERYLGLSSIVVVLIAGVAIAMAAGRYTERHFNAAALFRCLGCRQGEILWLYTLQFLLLGALASAAGCLLGWLGQLGLFYVLKPLLPQQPADPGLLAVVFGFVTGMAILLGFALPPLLRLREVSPLRVLRRELEPLPAKAWLVYGLAIAVMSALIGRYSNDWQMTASVIGTGLLSLLVLGLLIACALSLLRPLLPRLGVIWRFGVQGLLRNRRASVSQILAFSITLAAMSLSFTVRNDLIDQWQQQLPERAPNYFALNIIPAQQPAFALDLSGAGMEGSAFYPVVRGRLVAINAEPVQKRVSKDSQGEAATQRDLSLTWAAAIPADNTLTAGEIWPQNEAGWVSVERKLADNLNIKVGDELQFTIGSEQVSARVANLRSLEWDTMKPNFYMIFSPGTLDGFPFTYLTSFYLPDAGKDLLNQLLKTYPAITVLDVDQVLKQFKTILMQLTQAIDLLLYFALAAGFAVLFAAVYATLDDRIRQAALMRTLGAKRGWLASTHLVEFGFLGALAGTMAAILQQVILYVFYSRVMHIPYRLSWLSGAALLAIGVVSVGLAGYWGVREVLNRSPMRVLRRL</sequence>
<feature type="transmembrane region" description="Helical" evidence="6">
    <location>
        <begin position="752"/>
        <end position="778"/>
    </location>
</feature>
<dbReference type="Proteomes" id="UP001524499">
    <property type="component" value="Unassembled WGS sequence"/>
</dbReference>
<evidence type="ECO:0000259" key="7">
    <source>
        <dbReference type="Pfam" id="PF02687"/>
    </source>
</evidence>
<evidence type="ECO:0000256" key="3">
    <source>
        <dbReference type="ARBA" id="ARBA00022692"/>
    </source>
</evidence>
<evidence type="ECO:0000313" key="9">
    <source>
        <dbReference type="Proteomes" id="UP001524499"/>
    </source>
</evidence>
<comment type="subcellular location">
    <subcellularLocation>
        <location evidence="1">Cell membrane</location>
        <topology evidence="1">Multi-pass membrane protein</topology>
    </subcellularLocation>
</comment>
<keyword evidence="3 6" id="KW-0812">Transmembrane</keyword>
<comment type="caution">
    <text evidence="8">The sequence shown here is derived from an EMBL/GenBank/DDBJ whole genome shotgun (WGS) entry which is preliminary data.</text>
</comment>
<feature type="domain" description="ABC3 transporter permease C-terminal" evidence="7">
    <location>
        <begin position="707"/>
        <end position="820"/>
    </location>
</feature>
<dbReference type="EMBL" id="JANIBJ010000024">
    <property type="protein sequence ID" value="MCQ8105100.1"/>
    <property type="molecule type" value="Genomic_DNA"/>
</dbReference>
<feature type="transmembrane region" description="Helical" evidence="6">
    <location>
        <begin position="20"/>
        <end position="41"/>
    </location>
</feature>
<feature type="transmembrane region" description="Helical" evidence="6">
    <location>
        <begin position="300"/>
        <end position="326"/>
    </location>
</feature>
<feature type="transmembrane region" description="Helical" evidence="6">
    <location>
        <begin position="256"/>
        <end position="279"/>
    </location>
</feature>
<dbReference type="PANTHER" id="PTHR30287">
    <property type="entry name" value="MEMBRANE COMPONENT OF PREDICTED ABC SUPERFAMILY METABOLITE UPTAKE TRANSPORTER"/>
    <property type="match status" value="1"/>
</dbReference>
<evidence type="ECO:0000256" key="1">
    <source>
        <dbReference type="ARBA" id="ARBA00004651"/>
    </source>
</evidence>
<feature type="domain" description="ABC3 transporter permease C-terminal" evidence="7">
    <location>
        <begin position="260"/>
        <end position="374"/>
    </location>
</feature>
<name>A0ABT1TI02_9GAMM</name>
<keyword evidence="4 6" id="KW-1133">Transmembrane helix</keyword>
<feature type="transmembrane region" description="Helical" evidence="6">
    <location>
        <begin position="706"/>
        <end position="727"/>
    </location>
</feature>
<keyword evidence="9" id="KW-1185">Reference proteome</keyword>
<feature type="transmembrane region" description="Helical" evidence="6">
    <location>
        <begin position="390"/>
        <end position="408"/>
    </location>
</feature>
<reference evidence="8 9" key="1">
    <citation type="submission" date="2022-07" db="EMBL/GenBank/DDBJ databases">
        <title>Methylomonas rivi sp. nov., Methylomonas rosea sp. nov., Methylomonas aureus sp. nov. and Methylomonas subterranea sp. nov., four novel methanotrophs isolated from a freshwater creek and the deep terrestrial subsurface.</title>
        <authorList>
            <person name="Abin C."/>
            <person name="Sankaranarayanan K."/>
            <person name="Garner C."/>
            <person name="Sindelar R."/>
            <person name="Kotary K."/>
            <person name="Garner R."/>
            <person name="Barclay S."/>
            <person name="Lawson P."/>
            <person name="Krumholz L."/>
        </authorList>
    </citation>
    <scope>NUCLEOTIDE SEQUENCE [LARGE SCALE GENOMIC DNA]</scope>
    <source>
        <strain evidence="8 9">SURF-2</strain>
    </source>
</reference>
<proteinExistence type="predicted"/>
<evidence type="ECO:0000313" key="8">
    <source>
        <dbReference type="EMBL" id="MCQ8105100.1"/>
    </source>
</evidence>
<evidence type="ECO:0000256" key="6">
    <source>
        <dbReference type="SAM" id="Phobius"/>
    </source>
</evidence>
<keyword evidence="2" id="KW-1003">Cell membrane</keyword>
<dbReference type="InterPro" id="IPR038766">
    <property type="entry name" value="Membrane_comp_ABC_pdt"/>
</dbReference>
<dbReference type="Pfam" id="PF02687">
    <property type="entry name" value="FtsX"/>
    <property type="match status" value="2"/>
</dbReference>
<accession>A0ABT1TI02</accession>
<feature type="transmembrane region" description="Helical" evidence="6">
    <location>
        <begin position="420"/>
        <end position="446"/>
    </location>
</feature>
<dbReference type="InterPro" id="IPR003838">
    <property type="entry name" value="ABC3_permease_C"/>
</dbReference>
<dbReference type="PANTHER" id="PTHR30287:SF1">
    <property type="entry name" value="INNER MEMBRANE PROTEIN"/>
    <property type="match status" value="1"/>
</dbReference>
<gene>
    <name evidence="8" type="ORF">NP590_13375</name>
</gene>
<feature type="transmembrane region" description="Helical" evidence="6">
    <location>
        <begin position="346"/>
        <end position="370"/>
    </location>
</feature>
<dbReference type="RefSeq" id="WP_256602984.1">
    <property type="nucleotide sequence ID" value="NZ_JANIBJ010000024.1"/>
</dbReference>